<dbReference type="VEuPathDB" id="TriTrypDB:Lsey_0287_0050"/>
<evidence type="ECO:0000313" key="4">
    <source>
        <dbReference type="EMBL" id="KPI84124.1"/>
    </source>
</evidence>
<keyword evidence="5" id="KW-1185">Reference proteome</keyword>
<sequence>MHFEVAHTACTHTRLTCNCLLRAHAGDASSAPHGPTRSEDSQSAVYAFHAASYELLPSSNSPAAQSEGVGVPHHIGECATYSCVASGCSHGAAPARHRCTSDGSLPPMPGVFDLISVPSRFFQPNRASTDALHWLMMACTDGSVRLLDPRTLASAAAPFTGIHEEMITSCTPLYAGGASSAAAAHLLCSAHTGAVVLYAVEERRVAQHLEGHEFDAWCTAVLPVGGRWAAPESHPGSDGEGCAETRGDAATCAVLLASGGDDGLCKLYDMRCNCRRAAGRLRFDAGVVSITPVLDTSSSAAAALPTPYLLVGSYDESIALVDMRSMRRPVAQRGGLGGGVWRTSRCLRPLWPEGAPSASPATECRSANLELMVSAASVDPTSASGVSSLHSSFTSCGWVNVSNVLVLPLMQRGAALLPYDVHASSDDVFGKAPLDYFFTEEGASADAGSLPALTDQTLVYDTAVLQPLTRSNQTAVVATASFYEKRIDVWSVRLARES</sequence>
<dbReference type="OrthoDB" id="1930760at2759"/>
<dbReference type="PANTHER" id="PTHR46042">
    <property type="entry name" value="DIPHTHINE METHYLTRANSFERASE"/>
    <property type="match status" value="1"/>
</dbReference>
<gene>
    <name evidence="4" type="ORF">ABL78_6822</name>
</gene>
<dbReference type="Proteomes" id="UP000038009">
    <property type="component" value="Unassembled WGS sequence"/>
</dbReference>
<keyword evidence="1" id="KW-0853">WD repeat</keyword>
<keyword evidence="2" id="KW-0677">Repeat</keyword>
<dbReference type="InterPro" id="IPR052415">
    <property type="entry name" value="Diphthine_MTase"/>
</dbReference>
<organism evidence="4 5">
    <name type="scientific">Leptomonas seymouri</name>
    <dbReference type="NCBI Taxonomy" id="5684"/>
    <lineage>
        <taxon>Eukaryota</taxon>
        <taxon>Discoba</taxon>
        <taxon>Euglenozoa</taxon>
        <taxon>Kinetoplastea</taxon>
        <taxon>Metakinetoplastina</taxon>
        <taxon>Trypanosomatida</taxon>
        <taxon>Trypanosomatidae</taxon>
        <taxon>Leishmaniinae</taxon>
        <taxon>Leptomonas</taxon>
    </lineage>
</organism>
<protein>
    <submittedName>
        <fullName evidence="4">Uncharacterized protein</fullName>
    </submittedName>
</protein>
<comment type="caution">
    <text evidence="4">The sequence shown here is derived from an EMBL/GenBank/DDBJ whole genome shotgun (WGS) entry which is preliminary data.</text>
</comment>
<accession>A0A0N1IHU3</accession>
<dbReference type="InterPro" id="IPR015943">
    <property type="entry name" value="WD40/YVTN_repeat-like_dom_sf"/>
</dbReference>
<evidence type="ECO:0000313" key="5">
    <source>
        <dbReference type="Proteomes" id="UP000038009"/>
    </source>
</evidence>
<dbReference type="PANTHER" id="PTHR46042:SF1">
    <property type="entry name" value="DIPHTHINE METHYLTRANSFERASE"/>
    <property type="match status" value="1"/>
</dbReference>
<dbReference type="GO" id="GO:0061685">
    <property type="term" value="F:diphthine methylesterase activity"/>
    <property type="evidence" value="ECO:0007669"/>
    <property type="project" value="TreeGrafter"/>
</dbReference>
<comment type="pathway">
    <text evidence="3">Protein modification.</text>
</comment>
<evidence type="ECO:0000256" key="3">
    <source>
        <dbReference type="ARBA" id="ARBA00043952"/>
    </source>
</evidence>
<dbReference type="GO" id="GO:0005737">
    <property type="term" value="C:cytoplasm"/>
    <property type="evidence" value="ECO:0007669"/>
    <property type="project" value="TreeGrafter"/>
</dbReference>
<reference evidence="4 5" key="1">
    <citation type="journal article" date="2015" name="PLoS Pathog.">
        <title>Leptomonas seymouri: Adaptations to the Dixenous Life Cycle Analyzed by Genome Sequencing, Transcriptome Profiling and Co-infection with Leishmania donovani.</title>
        <authorList>
            <person name="Kraeva N."/>
            <person name="Butenko A."/>
            <person name="Hlavacova J."/>
            <person name="Kostygov A."/>
            <person name="Myskova J."/>
            <person name="Grybchuk D."/>
            <person name="Lestinova T."/>
            <person name="Votypka J."/>
            <person name="Volf P."/>
            <person name="Opperdoes F."/>
            <person name="Flegontov P."/>
            <person name="Lukes J."/>
            <person name="Yurchenko V."/>
        </authorList>
    </citation>
    <scope>NUCLEOTIDE SEQUENCE [LARGE SCALE GENOMIC DNA]</scope>
    <source>
        <strain evidence="4 5">ATCC 30220</strain>
    </source>
</reference>
<proteinExistence type="predicted"/>
<dbReference type="GO" id="GO:0017183">
    <property type="term" value="P:protein histidyl modification to diphthamide"/>
    <property type="evidence" value="ECO:0007669"/>
    <property type="project" value="TreeGrafter"/>
</dbReference>
<evidence type="ECO:0000256" key="2">
    <source>
        <dbReference type="ARBA" id="ARBA00022737"/>
    </source>
</evidence>
<dbReference type="OMA" id="EYDAWCT"/>
<dbReference type="AlphaFoldDB" id="A0A0N1IHU3"/>
<dbReference type="EMBL" id="LJSK01000287">
    <property type="protein sequence ID" value="KPI84124.1"/>
    <property type="molecule type" value="Genomic_DNA"/>
</dbReference>
<dbReference type="InterPro" id="IPR036322">
    <property type="entry name" value="WD40_repeat_dom_sf"/>
</dbReference>
<evidence type="ECO:0000256" key="1">
    <source>
        <dbReference type="ARBA" id="ARBA00022574"/>
    </source>
</evidence>
<name>A0A0N1IHU3_LEPSE</name>
<dbReference type="Gene3D" id="2.130.10.10">
    <property type="entry name" value="YVTN repeat-like/Quinoprotein amine dehydrogenase"/>
    <property type="match status" value="1"/>
</dbReference>
<dbReference type="SUPFAM" id="SSF50978">
    <property type="entry name" value="WD40 repeat-like"/>
    <property type="match status" value="1"/>
</dbReference>